<protein>
    <submittedName>
        <fullName evidence="1">Uncharacterized protein</fullName>
    </submittedName>
</protein>
<dbReference type="InParanoid" id="A0A1X7UDD1"/>
<dbReference type="AlphaFoldDB" id="A0A1X7UDD1"/>
<proteinExistence type="predicted"/>
<reference evidence="1" key="1">
    <citation type="submission" date="2017-05" db="UniProtKB">
        <authorList>
            <consortium name="EnsemblMetazoa"/>
        </authorList>
    </citation>
    <scope>IDENTIFICATION</scope>
</reference>
<name>A0A1X7UDD1_AMPQE</name>
<sequence length="90" mass="10474">MKTTGLSLNECLHVGPKFNEHITNILLRFRLNKCAFIADTEKTILMIAVAEQDRDILRYLWIDDMNKSSPIIQMLRFAQVMFGIACIPFW</sequence>
<evidence type="ECO:0000313" key="1">
    <source>
        <dbReference type="EnsemblMetazoa" id="Aqu2.1.25959_001"/>
    </source>
</evidence>
<dbReference type="PANTHER" id="PTHR47331">
    <property type="entry name" value="PHD-TYPE DOMAIN-CONTAINING PROTEIN"/>
    <property type="match status" value="1"/>
</dbReference>
<organism evidence="1">
    <name type="scientific">Amphimedon queenslandica</name>
    <name type="common">Sponge</name>
    <dbReference type="NCBI Taxonomy" id="400682"/>
    <lineage>
        <taxon>Eukaryota</taxon>
        <taxon>Metazoa</taxon>
        <taxon>Porifera</taxon>
        <taxon>Demospongiae</taxon>
        <taxon>Heteroscleromorpha</taxon>
        <taxon>Haplosclerida</taxon>
        <taxon>Niphatidae</taxon>
        <taxon>Amphimedon</taxon>
    </lineage>
</organism>
<accession>A0A1X7UDD1</accession>
<dbReference type="OMA" id="DISHIMI"/>
<dbReference type="EnsemblMetazoa" id="Aqu2.1.25959_001">
    <property type="protein sequence ID" value="Aqu2.1.25959_001"/>
    <property type="gene ID" value="Aqu2.1.25959"/>
</dbReference>